<dbReference type="Pfam" id="PF07690">
    <property type="entry name" value="MFS_1"/>
    <property type="match status" value="1"/>
</dbReference>
<keyword evidence="2 5" id="KW-0812">Transmembrane</keyword>
<feature type="transmembrane region" description="Helical" evidence="5">
    <location>
        <begin position="112"/>
        <end position="133"/>
    </location>
</feature>
<evidence type="ECO:0000313" key="8">
    <source>
        <dbReference type="Proteomes" id="UP000564378"/>
    </source>
</evidence>
<feature type="transmembrane region" description="Helical" evidence="5">
    <location>
        <begin position="251"/>
        <end position="268"/>
    </location>
</feature>
<dbReference type="InterPro" id="IPR020846">
    <property type="entry name" value="MFS_dom"/>
</dbReference>
<evidence type="ECO:0000313" key="7">
    <source>
        <dbReference type="EMBL" id="MBC2777032.1"/>
    </source>
</evidence>
<feature type="transmembrane region" description="Helical" evidence="5">
    <location>
        <begin position="318"/>
        <end position="337"/>
    </location>
</feature>
<dbReference type="GO" id="GO:0046943">
    <property type="term" value="F:carboxylic acid transmembrane transporter activity"/>
    <property type="evidence" value="ECO:0007669"/>
    <property type="project" value="TreeGrafter"/>
</dbReference>
<feature type="transmembrane region" description="Helical" evidence="5">
    <location>
        <begin position="343"/>
        <end position="367"/>
    </location>
</feature>
<dbReference type="AlphaFoldDB" id="A0A842HVP0"/>
<dbReference type="PANTHER" id="PTHR23508">
    <property type="entry name" value="CARBOXYLIC ACID TRANSPORTER PROTEIN HOMOLOG"/>
    <property type="match status" value="1"/>
</dbReference>
<dbReference type="Proteomes" id="UP000564378">
    <property type="component" value="Unassembled WGS sequence"/>
</dbReference>
<organism evidence="7 8">
    <name type="scientific">Parasphingopyxis marina</name>
    <dbReference type="NCBI Taxonomy" id="2761622"/>
    <lineage>
        <taxon>Bacteria</taxon>
        <taxon>Pseudomonadati</taxon>
        <taxon>Pseudomonadota</taxon>
        <taxon>Alphaproteobacteria</taxon>
        <taxon>Sphingomonadales</taxon>
        <taxon>Sphingomonadaceae</taxon>
        <taxon>Parasphingopyxis</taxon>
    </lineage>
</organism>
<gene>
    <name evidence="7" type="ORF">H6P80_05290</name>
</gene>
<reference evidence="7 8" key="1">
    <citation type="submission" date="2020-08" db="EMBL/GenBank/DDBJ databases">
        <title>Draft genome sequence of Parasphingopyxis sp. GrpM-11.</title>
        <authorList>
            <person name="Oh J."/>
            <person name="Roh D.-H."/>
        </authorList>
    </citation>
    <scope>NUCLEOTIDE SEQUENCE [LARGE SCALE GENOMIC DNA]</scope>
    <source>
        <strain evidence="7 8">GrpM-11</strain>
    </source>
</reference>
<feature type="transmembrane region" description="Helical" evidence="5">
    <location>
        <begin position="280"/>
        <end position="306"/>
    </location>
</feature>
<dbReference type="InterPro" id="IPR011701">
    <property type="entry name" value="MFS"/>
</dbReference>
<evidence type="ECO:0000256" key="3">
    <source>
        <dbReference type="ARBA" id="ARBA00022989"/>
    </source>
</evidence>
<feature type="domain" description="Major facilitator superfamily (MFS) profile" evidence="6">
    <location>
        <begin position="22"/>
        <end position="440"/>
    </location>
</feature>
<feature type="transmembrane region" description="Helical" evidence="5">
    <location>
        <begin position="379"/>
        <end position="403"/>
    </location>
</feature>
<protein>
    <submittedName>
        <fullName evidence="7">MFS transporter</fullName>
    </submittedName>
</protein>
<feature type="transmembrane region" description="Helical" evidence="5">
    <location>
        <begin position="53"/>
        <end position="75"/>
    </location>
</feature>
<dbReference type="SUPFAM" id="SSF103473">
    <property type="entry name" value="MFS general substrate transporter"/>
    <property type="match status" value="1"/>
</dbReference>
<feature type="transmembrane region" description="Helical" evidence="5">
    <location>
        <begin position="176"/>
        <end position="196"/>
    </location>
</feature>
<evidence type="ECO:0000256" key="5">
    <source>
        <dbReference type="SAM" id="Phobius"/>
    </source>
</evidence>
<dbReference type="InterPro" id="IPR036259">
    <property type="entry name" value="MFS_trans_sf"/>
</dbReference>
<dbReference type="EMBL" id="JACJVJ010000001">
    <property type="protein sequence ID" value="MBC2777032.1"/>
    <property type="molecule type" value="Genomic_DNA"/>
</dbReference>
<keyword evidence="3 5" id="KW-1133">Transmembrane helix</keyword>
<keyword evidence="4 5" id="KW-0472">Membrane</keyword>
<dbReference type="InterPro" id="IPR005829">
    <property type="entry name" value="Sugar_transporter_CS"/>
</dbReference>
<evidence type="ECO:0000259" key="6">
    <source>
        <dbReference type="PROSITE" id="PS50850"/>
    </source>
</evidence>
<evidence type="ECO:0000256" key="1">
    <source>
        <dbReference type="ARBA" id="ARBA00004141"/>
    </source>
</evidence>
<comment type="caution">
    <text evidence="7">The sequence shown here is derived from an EMBL/GenBank/DDBJ whole genome shotgun (WGS) entry which is preliminary data.</text>
</comment>
<evidence type="ECO:0000256" key="4">
    <source>
        <dbReference type="ARBA" id="ARBA00023136"/>
    </source>
</evidence>
<comment type="subcellular location">
    <subcellularLocation>
        <location evidence="1">Membrane</location>
        <topology evidence="1">Multi-pass membrane protein</topology>
    </subcellularLocation>
</comment>
<feature type="transmembrane region" description="Helical" evidence="5">
    <location>
        <begin position="87"/>
        <end position="106"/>
    </location>
</feature>
<proteinExistence type="predicted"/>
<dbReference type="Gene3D" id="1.20.1250.20">
    <property type="entry name" value="MFS general substrate transporter like domains"/>
    <property type="match status" value="1"/>
</dbReference>
<keyword evidence="8" id="KW-1185">Reference proteome</keyword>
<feature type="transmembrane region" description="Helical" evidence="5">
    <location>
        <begin position="415"/>
        <end position="436"/>
    </location>
</feature>
<dbReference type="PROSITE" id="PS50850">
    <property type="entry name" value="MFS"/>
    <property type="match status" value="1"/>
</dbReference>
<feature type="transmembrane region" description="Helical" evidence="5">
    <location>
        <begin position="145"/>
        <end position="170"/>
    </location>
</feature>
<evidence type="ECO:0000256" key="2">
    <source>
        <dbReference type="ARBA" id="ARBA00022692"/>
    </source>
</evidence>
<dbReference type="PROSITE" id="PS00216">
    <property type="entry name" value="SUGAR_TRANSPORT_1"/>
    <property type="match status" value="1"/>
</dbReference>
<accession>A0A842HVP0</accession>
<sequence>MPQTDVRELLKESPMRWQQFLAVALCILANLGDGFDSAVMAFAAPNISSEWGVAASTLGVVFGVLALGTMAGAFLLAPLADRYGRRVMILSASAFLAVTMALVPFVENVTQLIALRFLTGVGVGVIFPNLNVLVIEYSNNRLGNLLASTMHIGFALGLAVCSAVAATLIAAFGWQAIFFFGAAINATVFLVGLYYLPESLDFILAKRPPGALEKLNKMLIRWGHPPVESLPLPETSGYESRSLRELLTNRTIMFATLLFGIAALTHYFCTHFKINWTPQILIDAGITSTTAMSSGMLMALGSALGTLAYGKLASSRHALWWVCGGYVIAAILIFIIGELPSDPVLPLGVLCLLSFFLVGSWIGLLILATRFYPPAMRSAGLGFMIGIGRFGGVLGSYTAGMLMDRGWERADFFPVYAMVSIVGAFAVGMLAIMLVAGRAKPAPERQA</sequence>
<dbReference type="GO" id="GO:0005886">
    <property type="term" value="C:plasma membrane"/>
    <property type="evidence" value="ECO:0007669"/>
    <property type="project" value="TreeGrafter"/>
</dbReference>
<name>A0A842HVP0_9SPHN</name>
<dbReference type="RefSeq" id="WP_185800268.1">
    <property type="nucleotide sequence ID" value="NZ_JACJVJ010000001.1"/>
</dbReference>
<dbReference type="PANTHER" id="PTHR23508:SF10">
    <property type="entry name" value="CARBOXYLIC ACID TRANSPORTER PROTEIN HOMOLOG"/>
    <property type="match status" value="1"/>
</dbReference>